<sequence length="102" mass="11417">MKEFGDHITSYKHAGVYGGLFIVIASWVAFAAPAAFCKKRRGIFVSLLVAVLLFFTSTSFNFVVPTWLAQNAINAEKFCEVTKKSKFYKSLNSNQQTIVINE</sequence>
<keyword evidence="1" id="KW-0472">Membrane</keyword>
<keyword evidence="1" id="KW-0812">Transmembrane</keyword>
<dbReference type="RefSeq" id="WP_382409549.1">
    <property type="nucleotide sequence ID" value="NZ_JBHSGU010000005.1"/>
</dbReference>
<evidence type="ECO:0000313" key="2">
    <source>
        <dbReference type="EMBL" id="MFC4701272.1"/>
    </source>
</evidence>
<dbReference type="Proteomes" id="UP001595897">
    <property type="component" value="Unassembled WGS sequence"/>
</dbReference>
<organism evidence="2 3">
    <name type="scientific">Glaciecola siphonariae</name>
    <dbReference type="NCBI Taxonomy" id="521012"/>
    <lineage>
        <taxon>Bacteria</taxon>
        <taxon>Pseudomonadati</taxon>
        <taxon>Pseudomonadota</taxon>
        <taxon>Gammaproteobacteria</taxon>
        <taxon>Alteromonadales</taxon>
        <taxon>Alteromonadaceae</taxon>
        <taxon>Glaciecola</taxon>
    </lineage>
</organism>
<feature type="non-terminal residue" evidence="2">
    <location>
        <position position="102"/>
    </location>
</feature>
<evidence type="ECO:0000256" key="1">
    <source>
        <dbReference type="SAM" id="Phobius"/>
    </source>
</evidence>
<gene>
    <name evidence="2" type="ORF">ACFO4O_13950</name>
</gene>
<evidence type="ECO:0000313" key="3">
    <source>
        <dbReference type="Proteomes" id="UP001595897"/>
    </source>
</evidence>
<accession>A0ABV9LXR2</accession>
<reference evidence="3" key="1">
    <citation type="journal article" date="2019" name="Int. J. Syst. Evol. Microbiol.">
        <title>The Global Catalogue of Microorganisms (GCM) 10K type strain sequencing project: providing services to taxonomists for standard genome sequencing and annotation.</title>
        <authorList>
            <consortium name="The Broad Institute Genomics Platform"/>
            <consortium name="The Broad Institute Genome Sequencing Center for Infectious Disease"/>
            <person name="Wu L."/>
            <person name="Ma J."/>
        </authorList>
    </citation>
    <scope>NUCLEOTIDE SEQUENCE [LARGE SCALE GENOMIC DNA]</scope>
    <source>
        <strain evidence="3">KACC 12507</strain>
    </source>
</reference>
<protein>
    <submittedName>
        <fullName evidence="2">Uncharacterized protein</fullName>
    </submittedName>
</protein>
<feature type="transmembrane region" description="Helical" evidence="1">
    <location>
        <begin position="43"/>
        <end position="64"/>
    </location>
</feature>
<keyword evidence="1" id="KW-1133">Transmembrane helix</keyword>
<name>A0ABV9LXR2_9ALTE</name>
<proteinExistence type="predicted"/>
<dbReference type="EMBL" id="JBHSGU010000005">
    <property type="protein sequence ID" value="MFC4701272.1"/>
    <property type="molecule type" value="Genomic_DNA"/>
</dbReference>
<feature type="transmembrane region" description="Helical" evidence="1">
    <location>
        <begin position="14"/>
        <end position="36"/>
    </location>
</feature>
<keyword evidence="3" id="KW-1185">Reference proteome</keyword>
<comment type="caution">
    <text evidence="2">The sequence shown here is derived from an EMBL/GenBank/DDBJ whole genome shotgun (WGS) entry which is preliminary data.</text>
</comment>